<dbReference type="AlphaFoldDB" id="A0A4Y7KLW5"/>
<gene>
    <name evidence="2" type="ORF">C5167_049813</name>
</gene>
<proteinExistence type="predicted"/>
<dbReference type="Gramene" id="RZC74344">
    <property type="protein sequence ID" value="RZC74344"/>
    <property type="gene ID" value="C5167_049813"/>
</dbReference>
<feature type="compositionally biased region" description="Basic and acidic residues" evidence="1">
    <location>
        <begin position="509"/>
        <end position="538"/>
    </location>
</feature>
<evidence type="ECO:0008006" key="4">
    <source>
        <dbReference type="Google" id="ProtNLM"/>
    </source>
</evidence>
<feature type="compositionally biased region" description="Acidic residues" evidence="1">
    <location>
        <begin position="496"/>
        <end position="508"/>
    </location>
</feature>
<dbReference type="Proteomes" id="UP000316621">
    <property type="component" value="Chromosome 8"/>
</dbReference>
<evidence type="ECO:0000256" key="1">
    <source>
        <dbReference type="SAM" id="MobiDB-lite"/>
    </source>
</evidence>
<protein>
    <recommendedName>
        <fullName evidence="4">Aminotransferase-like plant mobile domain-containing protein</fullName>
    </recommendedName>
</protein>
<name>A0A4Y7KLW5_PAPSO</name>
<keyword evidence="3" id="KW-1185">Reference proteome</keyword>
<organism evidence="2 3">
    <name type="scientific">Papaver somniferum</name>
    <name type="common">Opium poppy</name>
    <dbReference type="NCBI Taxonomy" id="3469"/>
    <lineage>
        <taxon>Eukaryota</taxon>
        <taxon>Viridiplantae</taxon>
        <taxon>Streptophyta</taxon>
        <taxon>Embryophyta</taxon>
        <taxon>Tracheophyta</taxon>
        <taxon>Spermatophyta</taxon>
        <taxon>Magnoliopsida</taxon>
        <taxon>Ranunculales</taxon>
        <taxon>Papaveraceae</taxon>
        <taxon>Papaveroideae</taxon>
        <taxon>Papaver</taxon>
    </lineage>
</organism>
<evidence type="ECO:0000313" key="2">
    <source>
        <dbReference type="EMBL" id="RZC74344.1"/>
    </source>
</evidence>
<accession>A0A4Y7KLW5</accession>
<feature type="region of interest" description="Disordered" evidence="1">
    <location>
        <begin position="1"/>
        <end position="89"/>
    </location>
</feature>
<feature type="compositionally biased region" description="Basic and acidic residues" evidence="1">
    <location>
        <begin position="29"/>
        <end position="63"/>
    </location>
</feature>
<evidence type="ECO:0000313" key="3">
    <source>
        <dbReference type="Proteomes" id="UP000316621"/>
    </source>
</evidence>
<dbReference type="EMBL" id="CM010722">
    <property type="protein sequence ID" value="RZC74344.1"/>
    <property type="molecule type" value="Genomic_DNA"/>
</dbReference>
<reference evidence="2 3" key="1">
    <citation type="journal article" date="2018" name="Science">
        <title>The opium poppy genome and morphinan production.</title>
        <authorList>
            <person name="Guo L."/>
            <person name="Winzer T."/>
            <person name="Yang X."/>
            <person name="Li Y."/>
            <person name="Ning Z."/>
            <person name="He Z."/>
            <person name="Teodor R."/>
            <person name="Lu Y."/>
            <person name="Bowser T.A."/>
            <person name="Graham I.A."/>
            <person name="Ye K."/>
        </authorList>
    </citation>
    <scope>NUCLEOTIDE SEQUENCE [LARGE SCALE GENOMIC DNA]</scope>
    <source>
        <strain evidence="3">cv. HN1</strain>
        <tissue evidence="2">Leaves</tissue>
    </source>
</reference>
<dbReference type="STRING" id="3469.A0A4Y7KLW5"/>
<feature type="region of interest" description="Disordered" evidence="1">
    <location>
        <begin position="496"/>
        <end position="552"/>
    </location>
</feature>
<sequence>MGRQRGKTVVSNTSNLEENAKKKLNKKRKNEENLEQQRKTGKKMKTDEKNDEVISDRSTPEKTQRKKANKVDYVVVSEPKQRRTTKGSRSKSNRTFFTCIRALYVSPACVDYASATNVNSEKFKLFRANFGNLHDLFYEIEKEHLELNQQQLDALESTPFWNLLQVFMNKQITRDELCKCAKGLEKLIKTFKKTLDGNGGFQLSAAGEVFQPTPEEMAVIFGMQVIENGIEDKLLDERKVTATKNDLCIKYDFGEKGQAIKSTDVQSAILNAIRNGELDDLVRLIVFYICQTAFFTKTGNASLPCSYLVFVESVDVINRISWPHLIHKTMMDGIQTNYGDTKTITGCSFYLLYWFAEHCSLIGKRTGKETMYPRFARWDTWNISKAIYNLGSLPLTKQQAASVQLSDDLKMQVENGFEKKLITPLYRNSQLENINLRVGDLEKEVNILKRERDDRNFKLRALRAAMNQLKAKEIRDHKDVNPEMLQVMKKALEEDEVVNQQPQEEEEPAQGKEPTKVQDKDTQHEQEKKPPQEKETLHYQEPPQTDDNDASVTSIAYILMSLS</sequence>